<sequence length="767" mass="87301">MSAFSHLLSRHMDKGAANDIVRDIHDSPGWNRQFQEGGLFEGDPRHLLLQFCQDGMNPFDMRKNTYSMTPQLVKIMNLPLTAREKLGFLLLVGMIHGPREPKNVNPYVEPIVDELLLLLEGVWAFDGLKKEAFKLRAKVLLWVLDFVGLCKCGKTKGPGAISACSKCWIQGRYSHTLSKTVYTGARRNLDSDDPMRKDVHNFPDKTVEDRGPPRSRTAEEMDVIADVCDPETTALPKTLLGNVQKATGKTGKEEWRRLPTYSHESYVVDMMHTSTDVIQKVQGVTCGSDDTAAVRKEEKRLGRFPECWEETEDDQWEDIEETNERPVLSSKKKRKGNAQRNTGGTMKPGPWTLTKEDKKKADDRSSAVKVPVNFGWRPRPFFERIYNMKSHDWKQLVSHGIYKFCIRGLMKDAQRETVYLLCDVLHALCAPYVNMTRLPELKKAIHQCLARLERDFPVTIMTAIVHWMSHITPYISEYGPTKTYWMYLYERMNSFLSKRVKNRQHPESTAVESYRVYDFVLYMSLAGFLPEGAVPTTTAEHMALLEAEEDGEPEPTPQTCTEVSGAAQKITLTREQTTQLDDYHIKHTPKYQSLRKQLRAKYLKSPSTTPFSKWSSPRLDSEECAALAGPSPEGTKYLRAKREFGVEYRCKEAETMSGTVVSSYVGVDGQQMGSQVDVGRVNFFFKHSFLGEEFFLANVTWLPTATRDPESGLLRSDLDTVRHQATETSFCKLSSLSHPLVTARDPDDPNALWILNFDNPYTCSPKN</sequence>
<dbReference type="Pfam" id="PF13960">
    <property type="entry name" value="DUF4218"/>
    <property type="match status" value="1"/>
</dbReference>
<dbReference type="AlphaFoldDB" id="A0A9J7LT88"/>
<feature type="domain" description="DUF4218" evidence="2">
    <location>
        <begin position="428"/>
        <end position="524"/>
    </location>
</feature>
<dbReference type="KEGG" id="bfo:118424238"/>
<protein>
    <submittedName>
        <fullName evidence="4">Uncharacterized protein LOC118424238</fullName>
    </submittedName>
</protein>
<accession>A0A9J7LT88</accession>
<dbReference type="InterPro" id="IPR025452">
    <property type="entry name" value="DUF4218"/>
</dbReference>
<name>A0A9J7LT88_BRAFL</name>
<organism evidence="3 4">
    <name type="scientific">Branchiostoma floridae</name>
    <name type="common">Florida lancelet</name>
    <name type="synonym">Amphioxus</name>
    <dbReference type="NCBI Taxonomy" id="7739"/>
    <lineage>
        <taxon>Eukaryota</taxon>
        <taxon>Metazoa</taxon>
        <taxon>Chordata</taxon>
        <taxon>Cephalochordata</taxon>
        <taxon>Leptocardii</taxon>
        <taxon>Amphioxiformes</taxon>
        <taxon>Branchiostomatidae</taxon>
        <taxon>Branchiostoma</taxon>
    </lineage>
</organism>
<feature type="region of interest" description="Disordered" evidence="1">
    <location>
        <begin position="188"/>
        <end position="217"/>
    </location>
</feature>
<proteinExistence type="predicted"/>
<dbReference type="InterPro" id="IPR004242">
    <property type="entry name" value="Transposase_21"/>
</dbReference>
<keyword evidence="3" id="KW-1185">Reference proteome</keyword>
<evidence type="ECO:0000313" key="3">
    <source>
        <dbReference type="Proteomes" id="UP000001554"/>
    </source>
</evidence>
<gene>
    <name evidence="4" type="primary">LOC118424238</name>
</gene>
<dbReference type="PANTHER" id="PTHR48258:SF9">
    <property type="entry name" value="OS01G0348150 PROTEIN"/>
    <property type="match status" value="1"/>
</dbReference>
<dbReference type="RefSeq" id="XP_035688707.1">
    <property type="nucleotide sequence ID" value="XM_035832814.1"/>
</dbReference>
<dbReference type="OrthoDB" id="10029758at2759"/>
<dbReference type="PANTHER" id="PTHR48258">
    <property type="entry name" value="DUF4218 DOMAIN-CONTAINING PROTEIN-RELATED"/>
    <property type="match status" value="1"/>
</dbReference>
<evidence type="ECO:0000259" key="2">
    <source>
        <dbReference type="Pfam" id="PF13960"/>
    </source>
</evidence>
<dbReference type="GeneID" id="118424238"/>
<dbReference type="OMA" id="FPVTIMT"/>
<dbReference type="Pfam" id="PF02992">
    <property type="entry name" value="Transposase_21"/>
    <property type="match status" value="1"/>
</dbReference>
<evidence type="ECO:0000256" key="1">
    <source>
        <dbReference type="SAM" id="MobiDB-lite"/>
    </source>
</evidence>
<feature type="compositionally biased region" description="Acidic residues" evidence="1">
    <location>
        <begin position="312"/>
        <end position="321"/>
    </location>
</feature>
<dbReference type="Proteomes" id="UP000001554">
    <property type="component" value="Chromosome 1"/>
</dbReference>
<feature type="compositionally biased region" description="Basic and acidic residues" evidence="1">
    <location>
        <begin position="354"/>
        <end position="364"/>
    </location>
</feature>
<evidence type="ECO:0000313" key="4">
    <source>
        <dbReference type="RefSeq" id="XP_035688707.1"/>
    </source>
</evidence>
<feature type="region of interest" description="Disordered" evidence="1">
    <location>
        <begin position="312"/>
        <end position="364"/>
    </location>
</feature>
<reference evidence="4" key="2">
    <citation type="submission" date="2025-08" db="UniProtKB">
        <authorList>
            <consortium name="RefSeq"/>
        </authorList>
    </citation>
    <scope>IDENTIFICATION</scope>
    <source>
        <strain evidence="4">S238N-H82</strain>
        <tissue evidence="4">Testes</tissue>
    </source>
</reference>
<reference evidence="3" key="1">
    <citation type="journal article" date="2020" name="Nat. Ecol. Evol.">
        <title>Deeply conserved synteny resolves early events in vertebrate evolution.</title>
        <authorList>
            <person name="Simakov O."/>
            <person name="Marletaz F."/>
            <person name="Yue J.X."/>
            <person name="O'Connell B."/>
            <person name="Jenkins J."/>
            <person name="Brandt A."/>
            <person name="Calef R."/>
            <person name="Tung C.H."/>
            <person name="Huang T.K."/>
            <person name="Schmutz J."/>
            <person name="Satoh N."/>
            <person name="Yu J.K."/>
            <person name="Putnam N.H."/>
            <person name="Green R.E."/>
            <person name="Rokhsar D.S."/>
        </authorList>
    </citation>
    <scope>NUCLEOTIDE SEQUENCE [LARGE SCALE GENOMIC DNA]</scope>
    <source>
        <strain evidence="3">S238N-H82</strain>
    </source>
</reference>